<dbReference type="Pfam" id="PF00383">
    <property type="entry name" value="dCMP_cyt_deam_1"/>
    <property type="match status" value="1"/>
</dbReference>
<organism evidence="17 18">
    <name type="scientific">Xanthobacter tagetidis</name>
    <dbReference type="NCBI Taxonomy" id="60216"/>
    <lineage>
        <taxon>Bacteria</taxon>
        <taxon>Pseudomonadati</taxon>
        <taxon>Pseudomonadota</taxon>
        <taxon>Alphaproteobacteria</taxon>
        <taxon>Hyphomicrobiales</taxon>
        <taxon>Xanthobacteraceae</taxon>
        <taxon>Xanthobacter</taxon>
    </lineage>
</organism>
<evidence type="ECO:0000256" key="8">
    <source>
        <dbReference type="ARBA" id="ARBA00022833"/>
    </source>
</evidence>
<evidence type="ECO:0000256" key="11">
    <source>
        <dbReference type="ARBA" id="ARBA00023268"/>
    </source>
</evidence>
<dbReference type="OrthoDB" id="9800865at2"/>
<evidence type="ECO:0000256" key="12">
    <source>
        <dbReference type="PIRNR" id="PIRNR006769"/>
    </source>
</evidence>
<comment type="pathway">
    <text evidence="3 12">Cofactor biosynthesis; riboflavin biosynthesis; 5-amino-6-(D-ribitylamino)uracil from GTP: step 3/4.</text>
</comment>
<dbReference type="PANTHER" id="PTHR38011">
    <property type="entry name" value="DIHYDROFOLATE REDUCTASE FAMILY PROTEIN (AFU_ORTHOLOGUE AFUA_8G06820)"/>
    <property type="match status" value="1"/>
</dbReference>
<feature type="binding site" evidence="14">
    <location>
        <position position="243"/>
    </location>
    <ligand>
        <name>NADP(+)</name>
        <dbReference type="ChEBI" id="CHEBI:58349"/>
    </ligand>
</feature>
<evidence type="ECO:0000256" key="2">
    <source>
        <dbReference type="ARBA" id="ARBA00004882"/>
    </source>
</evidence>
<keyword evidence="12 17" id="KW-0378">Hydrolase</keyword>
<evidence type="ECO:0000313" key="18">
    <source>
        <dbReference type="Proteomes" id="UP000269692"/>
    </source>
</evidence>
<sequence>MSAAVGAPASWPVTSPQEDERFMALALEAGAAGLGRTWPNPSVGAVVIQHGPSGPQVVGRAATAPTGRPHAEPLALAEAGEAARGATLYVTLEPCSHHGRTPPCADAVIASGVRRVVAAIEDPDNRVRGRGVARLRAAGIWVSVGVGAERALFDHAGHIRRVTEGRPHVLLKMAVSADGKAGLPGPAPAVITGREARERAHLMRAHADAILVGIGTVKADDPMLTCRLPGLEGRSPVRLVLDSGLDLPHGSALAQTACDVPVWVIAAEDAPADRQEALNARGIEVLRVPRGAGGRLLLPAVVKLLGLLGITRLMVEGGPQVAAAFLDAGLVDEVAAFSSPVLLGPDAVDALAGRPLGRLLSPVGFAEVEHAELGADHLVRLWRR</sequence>
<feature type="binding site" evidence="14">
    <location>
        <position position="227"/>
    </location>
    <ligand>
        <name>substrate</name>
    </ligand>
</feature>
<feature type="binding site" evidence="15">
    <location>
        <position position="104"/>
    </location>
    <ligand>
        <name>Zn(2+)</name>
        <dbReference type="ChEBI" id="CHEBI:29105"/>
        <note>catalytic</note>
    </ligand>
</feature>
<dbReference type="InterPro" id="IPR002734">
    <property type="entry name" value="RibDG_C"/>
</dbReference>
<dbReference type="InterPro" id="IPR050765">
    <property type="entry name" value="Riboflavin_Biosynth_HTPR"/>
</dbReference>
<keyword evidence="6 12" id="KW-0686">Riboflavin biosynthesis</keyword>
<dbReference type="InterPro" id="IPR016192">
    <property type="entry name" value="APOBEC/CMP_deaminase_Zn-bd"/>
</dbReference>
<dbReference type="InterPro" id="IPR024072">
    <property type="entry name" value="DHFR-like_dom_sf"/>
</dbReference>
<dbReference type="GO" id="GO:0009231">
    <property type="term" value="P:riboflavin biosynthetic process"/>
    <property type="evidence" value="ECO:0007669"/>
    <property type="project" value="UniProtKB-UniPathway"/>
</dbReference>
<gene>
    <name evidence="17" type="primary">ribD</name>
    <name evidence="17" type="ORF">D9R14_14285</name>
</gene>
<dbReference type="PROSITE" id="PS00903">
    <property type="entry name" value="CYT_DCMP_DEAMINASES_1"/>
    <property type="match status" value="1"/>
</dbReference>
<dbReference type="SUPFAM" id="SSF53927">
    <property type="entry name" value="Cytidine deaminase-like"/>
    <property type="match status" value="1"/>
</dbReference>
<dbReference type="Proteomes" id="UP000269692">
    <property type="component" value="Unassembled WGS sequence"/>
</dbReference>
<dbReference type="GO" id="GO:0008270">
    <property type="term" value="F:zinc ion binding"/>
    <property type="evidence" value="ECO:0007669"/>
    <property type="project" value="InterPro"/>
</dbReference>
<feature type="domain" description="CMP/dCMP-type deaminase" evidence="16">
    <location>
        <begin position="17"/>
        <end position="143"/>
    </location>
</feature>
<evidence type="ECO:0000256" key="9">
    <source>
        <dbReference type="ARBA" id="ARBA00022857"/>
    </source>
</evidence>
<dbReference type="Gene3D" id="3.40.140.10">
    <property type="entry name" value="Cytidine Deaminase, domain 2"/>
    <property type="match status" value="1"/>
</dbReference>
<reference evidence="17 18" key="1">
    <citation type="submission" date="2018-10" db="EMBL/GenBank/DDBJ databases">
        <title>Xanthobacter tagetidis genome sequencing and assembly.</title>
        <authorList>
            <person name="Maclea K.S."/>
            <person name="Goen A.E."/>
            <person name="Fatima S.A."/>
        </authorList>
    </citation>
    <scope>NUCLEOTIDE SEQUENCE [LARGE SCALE GENOMIC DNA]</scope>
    <source>
        <strain evidence="17 18">ATCC 700314</strain>
    </source>
</reference>
<dbReference type="EMBL" id="RCTF01000011">
    <property type="protein sequence ID" value="RLP77169.1"/>
    <property type="molecule type" value="Genomic_DNA"/>
</dbReference>
<evidence type="ECO:0000256" key="7">
    <source>
        <dbReference type="ARBA" id="ARBA00022723"/>
    </source>
</evidence>
<keyword evidence="8 12" id="KW-0862">Zinc</keyword>
<dbReference type="GO" id="GO:0008703">
    <property type="term" value="F:5-amino-6-(5-phosphoribosylamino)uracil reductase activity"/>
    <property type="evidence" value="ECO:0007669"/>
    <property type="project" value="UniProtKB-EC"/>
</dbReference>
<evidence type="ECO:0000256" key="14">
    <source>
        <dbReference type="PIRSR" id="PIRSR006769-2"/>
    </source>
</evidence>
<keyword evidence="9 12" id="KW-0521">NADP</keyword>
<dbReference type="UniPathway" id="UPA00275">
    <property type="reaction ID" value="UER00401"/>
</dbReference>
<evidence type="ECO:0000256" key="4">
    <source>
        <dbReference type="ARBA" id="ARBA00005259"/>
    </source>
</evidence>
<evidence type="ECO:0000256" key="13">
    <source>
        <dbReference type="PIRSR" id="PIRSR006769-1"/>
    </source>
</evidence>
<keyword evidence="7 12" id="KW-0479">Metal-binding</keyword>
<evidence type="ECO:0000256" key="1">
    <source>
        <dbReference type="ARBA" id="ARBA00002151"/>
    </source>
</evidence>
<feature type="binding site" evidence="14">
    <location>
        <position position="174"/>
    </location>
    <ligand>
        <name>NADP(+)</name>
        <dbReference type="ChEBI" id="CHEBI:58349"/>
    </ligand>
</feature>
<accession>A0A3L7A9Y2</accession>
<evidence type="ECO:0000256" key="5">
    <source>
        <dbReference type="ARBA" id="ARBA00007417"/>
    </source>
</evidence>
<feature type="binding site" evidence="14">
    <location>
        <position position="316"/>
    </location>
    <ligand>
        <name>substrate</name>
    </ligand>
</feature>
<dbReference type="SUPFAM" id="SSF53597">
    <property type="entry name" value="Dihydrofolate reductase-like"/>
    <property type="match status" value="1"/>
</dbReference>
<dbReference type="EC" id="3.5.4.26" evidence="12"/>
<comment type="similarity">
    <text evidence="4 12">In the N-terminal section; belongs to the cytidine and deoxycytidylate deaminase family.</text>
</comment>
<feature type="binding site" evidence="14">
    <location>
        <position position="204"/>
    </location>
    <ligand>
        <name>substrate</name>
    </ligand>
</feature>
<dbReference type="InterPro" id="IPR002125">
    <property type="entry name" value="CMP_dCMP_dom"/>
</dbReference>
<dbReference type="Pfam" id="PF01872">
    <property type="entry name" value="RibD_C"/>
    <property type="match status" value="1"/>
</dbReference>
<keyword evidence="11" id="KW-0511">Multifunctional enzyme</keyword>
<comment type="cofactor">
    <cofactor evidence="12 15">
        <name>Zn(2+)</name>
        <dbReference type="ChEBI" id="CHEBI:29105"/>
    </cofactor>
    <text evidence="12 15">Binds 1 zinc ion.</text>
</comment>
<protein>
    <recommendedName>
        <fullName evidence="12">Riboflavin biosynthesis protein RibD</fullName>
    </recommendedName>
    <domain>
        <recommendedName>
            <fullName evidence="12">Diaminohydroxyphosphoribosylaminopyrimidine deaminase</fullName>
            <shortName evidence="12">DRAP deaminase</shortName>
            <ecNumber evidence="12">3.5.4.26</ecNumber>
        </recommendedName>
        <alternativeName>
            <fullName evidence="12">Riboflavin-specific deaminase</fullName>
        </alternativeName>
    </domain>
    <domain>
        <recommendedName>
            <fullName evidence="12">5-amino-6-(5-phosphoribosylamino)uracil reductase</fullName>
            <ecNumber evidence="12">1.1.1.193</ecNumber>
        </recommendedName>
        <alternativeName>
            <fullName evidence="12">HTP reductase</fullName>
        </alternativeName>
    </domain>
</protein>
<feature type="binding site" evidence="14">
    <location>
        <position position="220"/>
    </location>
    <ligand>
        <name>NADP(+)</name>
        <dbReference type="ChEBI" id="CHEBI:58349"/>
    </ligand>
</feature>
<keyword evidence="18" id="KW-1185">Reference proteome</keyword>
<comment type="catalytic activity">
    <reaction evidence="12">
        <text>2,5-diamino-6-hydroxy-4-(5-phosphoribosylamino)-pyrimidine + H2O + H(+) = 5-amino-6-(5-phospho-D-ribosylamino)uracil + NH4(+)</text>
        <dbReference type="Rhea" id="RHEA:21868"/>
        <dbReference type="ChEBI" id="CHEBI:15377"/>
        <dbReference type="ChEBI" id="CHEBI:15378"/>
        <dbReference type="ChEBI" id="CHEBI:28938"/>
        <dbReference type="ChEBI" id="CHEBI:58453"/>
        <dbReference type="ChEBI" id="CHEBI:58614"/>
        <dbReference type="EC" id="3.5.4.26"/>
    </reaction>
</comment>
<comment type="pathway">
    <text evidence="2 12">Cofactor biosynthesis; riboflavin biosynthesis; 5-amino-6-(D-ribitylamino)uracil from GTP: step 2/4.</text>
</comment>
<feature type="binding site" evidence="14">
    <location>
        <position position="216"/>
    </location>
    <ligand>
        <name>NADP(+)</name>
        <dbReference type="ChEBI" id="CHEBI:58349"/>
    </ligand>
</feature>
<feature type="binding site" evidence="15">
    <location>
        <position position="70"/>
    </location>
    <ligand>
        <name>Zn(2+)</name>
        <dbReference type="ChEBI" id="CHEBI:29105"/>
        <note>catalytic</note>
    </ligand>
</feature>
<dbReference type="AlphaFoldDB" id="A0A3L7A9Y2"/>
<dbReference type="Gene3D" id="3.40.430.10">
    <property type="entry name" value="Dihydrofolate Reductase, subunit A"/>
    <property type="match status" value="1"/>
</dbReference>
<proteinExistence type="inferred from homology"/>
<feature type="binding site" evidence="15">
    <location>
        <position position="95"/>
    </location>
    <ligand>
        <name>Zn(2+)</name>
        <dbReference type="ChEBI" id="CHEBI:29105"/>
        <note>catalytic</note>
    </ligand>
</feature>
<comment type="similarity">
    <text evidence="5 12">In the C-terminal section; belongs to the HTP reductase family.</text>
</comment>
<comment type="function">
    <text evidence="1 12">Converts 2,5-diamino-6-(ribosylamino)-4(3h)-pyrimidinone 5'-phosphate into 5-amino-6-(ribosylamino)-2,4(1h,3h)-pyrimidinedione 5'-phosphate.</text>
</comment>
<comment type="caution">
    <text evidence="17">The sequence shown here is derived from an EMBL/GenBank/DDBJ whole genome shotgun (WGS) entry which is preliminary data.</text>
</comment>
<dbReference type="PANTHER" id="PTHR38011:SF7">
    <property type="entry name" value="2,5-DIAMINO-6-RIBOSYLAMINO-4(3H)-PYRIMIDINONE 5'-PHOSPHATE REDUCTASE"/>
    <property type="match status" value="1"/>
</dbReference>
<dbReference type="NCBIfam" id="TIGR00326">
    <property type="entry name" value="eubact_ribD"/>
    <property type="match status" value="1"/>
</dbReference>
<dbReference type="PROSITE" id="PS51747">
    <property type="entry name" value="CYT_DCMP_DEAMINASES_2"/>
    <property type="match status" value="1"/>
</dbReference>
<dbReference type="GO" id="GO:0008835">
    <property type="term" value="F:diaminohydroxyphosphoribosylaminopyrimidine deaminase activity"/>
    <property type="evidence" value="ECO:0007669"/>
    <property type="project" value="UniProtKB-EC"/>
</dbReference>
<feature type="active site" description="Proton donor" evidence="13">
    <location>
        <position position="72"/>
    </location>
</feature>
<evidence type="ECO:0000256" key="10">
    <source>
        <dbReference type="ARBA" id="ARBA00023002"/>
    </source>
</evidence>
<evidence type="ECO:0000256" key="6">
    <source>
        <dbReference type="ARBA" id="ARBA00022619"/>
    </source>
</evidence>
<dbReference type="InterPro" id="IPR016193">
    <property type="entry name" value="Cytidine_deaminase-like"/>
</dbReference>
<dbReference type="EC" id="1.1.1.193" evidence="12"/>
<keyword evidence="10 12" id="KW-0560">Oxidoreductase</keyword>
<evidence type="ECO:0000313" key="17">
    <source>
        <dbReference type="EMBL" id="RLP77169.1"/>
    </source>
</evidence>
<comment type="catalytic activity">
    <reaction evidence="12">
        <text>5-amino-6-(5-phospho-D-ribitylamino)uracil + NADP(+) = 5-amino-6-(5-phospho-D-ribosylamino)uracil + NADPH + H(+)</text>
        <dbReference type="Rhea" id="RHEA:17845"/>
        <dbReference type="ChEBI" id="CHEBI:15378"/>
        <dbReference type="ChEBI" id="CHEBI:57783"/>
        <dbReference type="ChEBI" id="CHEBI:58349"/>
        <dbReference type="ChEBI" id="CHEBI:58421"/>
        <dbReference type="ChEBI" id="CHEBI:58453"/>
        <dbReference type="EC" id="1.1.1.193"/>
    </reaction>
</comment>
<evidence type="ECO:0000256" key="3">
    <source>
        <dbReference type="ARBA" id="ARBA00004910"/>
    </source>
</evidence>
<feature type="binding site" evidence="14">
    <location>
        <position position="224"/>
    </location>
    <ligand>
        <name>substrate</name>
    </ligand>
</feature>
<feature type="binding site" evidence="14">
    <location>
        <begin position="318"/>
        <end position="324"/>
    </location>
    <ligand>
        <name>NADP(+)</name>
        <dbReference type="ChEBI" id="CHEBI:58349"/>
    </ligand>
</feature>
<dbReference type="PIRSF" id="PIRSF006769">
    <property type="entry name" value="RibD"/>
    <property type="match status" value="1"/>
</dbReference>
<dbReference type="RefSeq" id="WP_121624007.1">
    <property type="nucleotide sequence ID" value="NZ_JACIIW010000008.1"/>
</dbReference>
<evidence type="ECO:0000256" key="15">
    <source>
        <dbReference type="PIRSR" id="PIRSR006769-3"/>
    </source>
</evidence>
<dbReference type="InterPro" id="IPR004794">
    <property type="entry name" value="Eubact_RibD"/>
</dbReference>
<evidence type="ECO:0000259" key="16">
    <source>
        <dbReference type="PROSITE" id="PS51747"/>
    </source>
</evidence>
<name>A0A3L7A9Y2_9HYPH</name>